<evidence type="ECO:0000313" key="2">
    <source>
        <dbReference type="Proteomes" id="UP001232117"/>
    </source>
</evidence>
<proteinExistence type="predicted"/>
<sequence length="174" mass="20215">MFLNYIKNFFLKYTLKNKWQEVSSLATTNTIKTVGLLLDETNFFKKESLIQELISSGFLESNITVIVYKEVINKKETQSRYTFNTAVLSWNGEIADTVVSQFIQTEFDLLVSYYETEKAILLLITNNSKAKFKVGFSSIDKRLHHLTITTGIENYTIFVHELCKYLKILNKIEL</sequence>
<protein>
    <submittedName>
        <fullName evidence="1">Uncharacterized protein</fullName>
    </submittedName>
</protein>
<accession>A0ABY8N4F8</accession>
<gene>
    <name evidence="1" type="ORF">MG292_09040</name>
</gene>
<dbReference type="InterPro" id="IPR054207">
    <property type="entry name" value="DUF6913"/>
</dbReference>
<dbReference type="Pfam" id="PF21857">
    <property type="entry name" value="DUF6913"/>
    <property type="match status" value="1"/>
</dbReference>
<keyword evidence="2" id="KW-1185">Reference proteome</keyword>
<dbReference type="RefSeq" id="WP_264533052.1">
    <property type="nucleotide sequence ID" value="NZ_CP092332.1"/>
</dbReference>
<name>A0ABY8N4F8_9FLAO</name>
<organism evidence="1 2">
    <name type="scientific">Flavobacterium keumense</name>
    <dbReference type="NCBI Taxonomy" id="1306518"/>
    <lineage>
        <taxon>Bacteria</taxon>
        <taxon>Pseudomonadati</taxon>
        <taxon>Bacteroidota</taxon>
        <taxon>Flavobacteriia</taxon>
        <taxon>Flavobacteriales</taxon>
        <taxon>Flavobacteriaceae</taxon>
        <taxon>Flavobacterium</taxon>
    </lineage>
</organism>
<dbReference type="Proteomes" id="UP001232117">
    <property type="component" value="Chromosome"/>
</dbReference>
<reference evidence="1 2" key="1">
    <citation type="submission" date="2022-02" db="EMBL/GenBank/DDBJ databases">
        <authorList>
            <person name="Cha I.-T."/>
            <person name="Lee K.-E."/>
            <person name="Park S.-J."/>
        </authorList>
    </citation>
    <scope>NUCLEOTIDE SEQUENCE [LARGE SCALE GENOMIC DNA]</scope>
    <source>
        <strain evidence="1 2">K3R-10</strain>
    </source>
</reference>
<evidence type="ECO:0000313" key="1">
    <source>
        <dbReference type="EMBL" id="WGK94221.1"/>
    </source>
</evidence>
<dbReference type="EMBL" id="CP092332">
    <property type="protein sequence ID" value="WGK94221.1"/>
    <property type="molecule type" value="Genomic_DNA"/>
</dbReference>
<reference evidence="1 2" key="2">
    <citation type="submission" date="2023-06" db="EMBL/GenBank/DDBJ databases">
        <title>Complete Genome Sequence of Flavobacterium keumense K3R-10.</title>
        <authorList>
            <person name="Jeong H."/>
            <person name="Jhang S.Y."/>
            <person name="Kim J.N."/>
        </authorList>
    </citation>
    <scope>NUCLEOTIDE SEQUENCE [LARGE SCALE GENOMIC DNA]</scope>
    <source>
        <strain evidence="1 2">K3R-10</strain>
    </source>
</reference>